<comment type="caution">
    <text evidence="1">The sequence shown here is derived from an EMBL/GenBank/DDBJ whole genome shotgun (WGS) entry which is preliminary data.</text>
</comment>
<evidence type="ECO:0000313" key="2">
    <source>
        <dbReference type="Proteomes" id="UP000266861"/>
    </source>
</evidence>
<name>A0A397GB56_9GLOM</name>
<evidence type="ECO:0000313" key="1">
    <source>
        <dbReference type="EMBL" id="RHZ48181.1"/>
    </source>
</evidence>
<proteinExistence type="predicted"/>
<accession>A0A397GB56</accession>
<dbReference type="OrthoDB" id="2384430at2759"/>
<organism evidence="1 2">
    <name type="scientific">Diversispora epigaea</name>
    <dbReference type="NCBI Taxonomy" id="1348612"/>
    <lineage>
        <taxon>Eukaryota</taxon>
        <taxon>Fungi</taxon>
        <taxon>Fungi incertae sedis</taxon>
        <taxon>Mucoromycota</taxon>
        <taxon>Glomeromycotina</taxon>
        <taxon>Glomeromycetes</taxon>
        <taxon>Diversisporales</taxon>
        <taxon>Diversisporaceae</taxon>
        <taxon>Diversispora</taxon>
    </lineage>
</organism>
<dbReference type="AlphaFoldDB" id="A0A397GB56"/>
<dbReference type="Gene3D" id="1.25.40.10">
    <property type="entry name" value="Tetratricopeptide repeat domain"/>
    <property type="match status" value="1"/>
</dbReference>
<protein>
    <submittedName>
        <fullName evidence="1">Uncharacterized protein</fullName>
    </submittedName>
</protein>
<dbReference type="SUPFAM" id="SSF81901">
    <property type="entry name" value="HCP-like"/>
    <property type="match status" value="1"/>
</dbReference>
<dbReference type="Proteomes" id="UP000266861">
    <property type="component" value="Unassembled WGS sequence"/>
</dbReference>
<gene>
    <name evidence="1" type="ORF">Glove_557g3</name>
</gene>
<sequence length="110" mass="12660">MPREIEKIDYCPTSPSDCGYFIRIRYVYNWVLCENGIGTVEDEKKAFQWYLKSAEGGDNLKLAEVGKEIGLEQQTMKRMHSNDEEKGFQCHLKSDEGGIVMEKLVLGFFV</sequence>
<reference evidence="1 2" key="1">
    <citation type="submission" date="2018-08" db="EMBL/GenBank/DDBJ databases">
        <title>Genome and evolution of the arbuscular mycorrhizal fungus Diversispora epigaea (formerly Glomus versiforme) and its bacterial endosymbionts.</title>
        <authorList>
            <person name="Sun X."/>
            <person name="Fei Z."/>
            <person name="Harrison M."/>
        </authorList>
    </citation>
    <scope>NUCLEOTIDE SEQUENCE [LARGE SCALE GENOMIC DNA]</scope>
    <source>
        <strain evidence="1 2">IT104</strain>
    </source>
</reference>
<dbReference type="EMBL" id="PQFF01000474">
    <property type="protein sequence ID" value="RHZ48181.1"/>
    <property type="molecule type" value="Genomic_DNA"/>
</dbReference>
<dbReference type="InterPro" id="IPR011990">
    <property type="entry name" value="TPR-like_helical_dom_sf"/>
</dbReference>
<keyword evidence="2" id="KW-1185">Reference proteome</keyword>